<dbReference type="InterPro" id="IPR021858">
    <property type="entry name" value="Fun_TF"/>
</dbReference>
<name>A0A9P9FEZ9_9HYPO</name>
<evidence type="ECO:0000313" key="5">
    <source>
        <dbReference type="Proteomes" id="UP000738349"/>
    </source>
</evidence>
<feature type="compositionally biased region" description="Polar residues" evidence="2">
    <location>
        <begin position="85"/>
        <end position="98"/>
    </location>
</feature>
<evidence type="ECO:0000259" key="3">
    <source>
        <dbReference type="PROSITE" id="PS50048"/>
    </source>
</evidence>
<gene>
    <name evidence="4" type="ORF">EDB81DRAFT_783814</name>
</gene>
<dbReference type="GO" id="GO:0000981">
    <property type="term" value="F:DNA-binding transcription factor activity, RNA polymerase II-specific"/>
    <property type="evidence" value="ECO:0007669"/>
    <property type="project" value="InterPro"/>
</dbReference>
<dbReference type="PROSITE" id="PS50048">
    <property type="entry name" value="ZN2_CY6_FUNGAL_2"/>
    <property type="match status" value="1"/>
</dbReference>
<dbReference type="PANTHER" id="PTHR38791:SF12">
    <property type="entry name" value="TRANSCRIPTION FACTOR DOMAIN-CONTAINING PROTEIN-RELATED"/>
    <property type="match status" value="1"/>
</dbReference>
<evidence type="ECO:0000256" key="2">
    <source>
        <dbReference type="SAM" id="MobiDB-lite"/>
    </source>
</evidence>
<dbReference type="InterPro" id="IPR053175">
    <property type="entry name" value="DHMBA_Reg_Transcription_Factor"/>
</dbReference>
<dbReference type="PANTHER" id="PTHR38791">
    <property type="entry name" value="ZN(II)2CYS6 TRANSCRIPTION FACTOR (EUROFUNG)-RELATED-RELATED"/>
    <property type="match status" value="1"/>
</dbReference>
<dbReference type="Pfam" id="PF11951">
    <property type="entry name" value="Fungal_trans_2"/>
    <property type="match status" value="1"/>
</dbReference>
<sequence length="503" mass="55873">MVYPGKRSTGCMRCRKRKVKCDEGKPTCERCKKYGRECPGYDDRLIIRFENQHRSPKRTPDSGGEQGRSPGSDPSAQDEAGYSPAVSSPTTPNGAISTWSLEPPWEDVAIAYFFDQYIIEPRLGSLGHLEFLPRLYRNSPADSCLRPSLNAVANLSLYYSSKSAPLQLNARRLHHEALLSINTALQNPDENCLDDTLAAAMLLSLFEDIDGARPGVSNSHISGMVSLIQLRERIGPPVDPNRSLYGWAYTQILFHSIIDHYIHLNPRWVPPCGIAEEDYLTRLCGMSPRMVRFCYAVRDTCAAIDQPNLDANSALVKASLLAILNDVIMIQSKLDSLTHSVPESLKPRQLGGDEDVRVYTSRWTACFWSLQYCSLVLFYTQVAVCCKKLLTFDLSDDRSGKQMANATLTMAESNVESLLHGISSNIPFALGEIDGDGNDQAVPEYKSGCGYLLIWPLSLLGRCVYSTTEQKIVAHRALKIVGSSMGIRLADWAAKRPHPFALF</sequence>
<keyword evidence="5" id="KW-1185">Reference proteome</keyword>
<dbReference type="CDD" id="cd00067">
    <property type="entry name" value="GAL4"/>
    <property type="match status" value="1"/>
</dbReference>
<dbReference type="EMBL" id="JAGMUV010000004">
    <property type="protein sequence ID" value="KAH7161102.1"/>
    <property type="molecule type" value="Genomic_DNA"/>
</dbReference>
<dbReference type="InterPro" id="IPR001138">
    <property type="entry name" value="Zn2Cys6_DnaBD"/>
</dbReference>
<feature type="domain" description="Zn(2)-C6 fungal-type" evidence="3">
    <location>
        <begin position="10"/>
        <end position="38"/>
    </location>
</feature>
<dbReference type="InterPro" id="IPR036864">
    <property type="entry name" value="Zn2-C6_fun-type_DNA-bd_sf"/>
</dbReference>
<dbReference type="PROSITE" id="PS00463">
    <property type="entry name" value="ZN2_CY6_FUNGAL_1"/>
    <property type="match status" value="1"/>
</dbReference>
<evidence type="ECO:0000313" key="4">
    <source>
        <dbReference type="EMBL" id="KAH7161102.1"/>
    </source>
</evidence>
<dbReference type="SMART" id="SM00066">
    <property type="entry name" value="GAL4"/>
    <property type="match status" value="1"/>
</dbReference>
<accession>A0A9P9FEZ9</accession>
<evidence type="ECO:0000256" key="1">
    <source>
        <dbReference type="ARBA" id="ARBA00023242"/>
    </source>
</evidence>
<organism evidence="4 5">
    <name type="scientific">Dactylonectria macrodidyma</name>
    <dbReference type="NCBI Taxonomy" id="307937"/>
    <lineage>
        <taxon>Eukaryota</taxon>
        <taxon>Fungi</taxon>
        <taxon>Dikarya</taxon>
        <taxon>Ascomycota</taxon>
        <taxon>Pezizomycotina</taxon>
        <taxon>Sordariomycetes</taxon>
        <taxon>Hypocreomycetidae</taxon>
        <taxon>Hypocreales</taxon>
        <taxon>Nectriaceae</taxon>
        <taxon>Dactylonectria</taxon>
    </lineage>
</organism>
<dbReference type="SUPFAM" id="SSF57701">
    <property type="entry name" value="Zn2/Cys6 DNA-binding domain"/>
    <property type="match status" value="1"/>
</dbReference>
<reference evidence="4" key="1">
    <citation type="journal article" date="2021" name="Nat. Commun.">
        <title>Genetic determinants of endophytism in the Arabidopsis root mycobiome.</title>
        <authorList>
            <person name="Mesny F."/>
            <person name="Miyauchi S."/>
            <person name="Thiergart T."/>
            <person name="Pickel B."/>
            <person name="Atanasova L."/>
            <person name="Karlsson M."/>
            <person name="Huettel B."/>
            <person name="Barry K.W."/>
            <person name="Haridas S."/>
            <person name="Chen C."/>
            <person name="Bauer D."/>
            <person name="Andreopoulos W."/>
            <person name="Pangilinan J."/>
            <person name="LaButti K."/>
            <person name="Riley R."/>
            <person name="Lipzen A."/>
            <person name="Clum A."/>
            <person name="Drula E."/>
            <person name="Henrissat B."/>
            <person name="Kohler A."/>
            <person name="Grigoriev I.V."/>
            <person name="Martin F.M."/>
            <person name="Hacquard S."/>
        </authorList>
    </citation>
    <scope>NUCLEOTIDE SEQUENCE</scope>
    <source>
        <strain evidence="4">MPI-CAGE-AT-0147</strain>
    </source>
</reference>
<dbReference type="OrthoDB" id="4491390at2759"/>
<protein>
    <recommendedName>
        <fullName evidence="3">Zn(2)-C6 fungal-type domain-containing protein</fullName>
    </recommendedName>
</protein>
<dbReference type="Pfam" id="PF00172">
    <property type="entry name" value="Zn_clus"/>
    <property type="match status" value="1"/>
</dbReference>
<keyword evidence="1" id="KW-0539">Nucleus</keyword>
<dbReference type="AlphaFoldDB" id="A0A9P9FEZ9"/>
<dbReference type="Gene3D" id="4.10.240.10">
    <property type="entry name" value="Zn(2)-C6 fungal-type DNA-binding domain"/>
    <property type="match status" value="1"/>
</dbReference>
<comment type="caution">
    <text evidence="4">The sequence shown here is derived from an EMBL/GenBank/DDBJ whole genome shotgun (WGS) entry which is preliminary data.</text>
</comment>
<dbReference type="GO" id="GO:0008270">
    <property type="term" value="F:zinc ion binding"/>
    <property type="evidence" value="ECO:0007669"/>
    <property type="project" value="InterPro"/>
</dbReference>
<dbReference type="Proteomes" id="UP000738349">
    <property type="component" value="Unassembled WGS sequence"/>
</dbReference>
<proteinExistence type="predicted"/>
<feature type="region of interest" description="Disordered" evidence="2">
    <location>
        <begin position="51"/>
        <end position="98"/>
    </location>
</feature>